<evidence type="ECO:0008006" key="4">
    <source>
        <dbReference type="Google" id="ProtNLM"/>
    </source>
</evidence>
<dbReference type="Gene3D" id="2.60.120.260">
    <property type="entry name" value="Galactose-binding domain-like"/>
    <property type="match status" value="2"/>
</dbReference>
<proteinExistence type="predicted"/>
<dbReference type="AlphaFoldDB" id="A0AAD7GD27"/>
<gene>
    <name evidence="2" type="ORF">B0H17DRAFT_938066</name>
</gene>
<keyword evidence="1" id="KW-0472">Membrane</keyword>
<reference evidence="2" key="1">
    <citation type="submission" date="2023-03" db="EMBL/GenBank/DDBJ databases">
        <title>Massive genome expansion in bonnet fungi (Mycena s.s.) driven by repeated elements and novel gene families across ecological guilds.</title>
        <authorList>
            <consortium name="Lawrence Berkeley National Laboratory"/>
            <person name="Harder C.B."/>
            <person name="Miyauchi S."/>
            <person name="Viragh M."/>
            <person name="Kuo A."/>
            <person name="Thoen E."/>
            <person name="Andreopoulos B."/>
            <person name="Lu D."/>
            <person name="Skrede I."/>
            <person name="Drula E."/>
            <person name="Henrissat B."/>
            <person name="Morin E."/>
            <person name="Kohler A."/>
            <person name="Barry K."/>
            <person name="LaButti K."/>
            <person name="Morin E."/>
            <person name="Salamov A."/>
            <person name="Lipzen A."/>
            <person name="Mereny Z."/>
            <person name="Hegedus B."/>
            <person name="Baldrian P."/>
            <person name="Stursova M."/>
            <person name="Weitz H."/>
            <person name="Taylor A."/>
            <person name="Grigoriev I.V."/>
            <person name="Nagy L.G."/>
            <person name="Martin F."/>
            <person name="Kauserud H."/>
        </authorList>
    </citation>
    <scope>NUCLEOTIDE SEQUENCE</scope>
    <source>
        <strain evidence="2">CBHHK067</strain>
    </source>
</reference>
<keyword evidence="3" id="KW-1185">Reference proteome</keyword>
<evidence type="ECO:0000256" key="1">
    <source>
        <dbReference type="SAM" id="Phobius"/>
    </source>
</evidence>
<dbReference type="EMBL" id="JARKIE010000077">
    <property type="protein sequence ID" value="KAJ7688723.1"/>
    <property type="molecule type" value="Genomic_DNA"/>
</dbReference>
<protein>
    <recommendedName>
        <fullName evidence="4">Transmembrane protein</fullName>
    </recommendedName>
</protein>
<keyword evidence="1" id="KW-0812">Transmembrane</keyword>
<feature type="transmembrane region" description="Helical" evidence="1">
    <location>
        <begin position="303"/>
        <end position="324"/>
    </location>
</feature>
<keyword evidence="1" id="KW-1133">Transmembrane helix</keyword>
<dbReference type="Proteomes" id="UP001221757">
    <property type="component" value="Unassembled WGS sequence"/>
</dbReference>
<sequence>METLRQVLVDDTDPAIRYGPSGWFVADPATLTRGTFGPIYNNTTHATTSSNSTLTYFFNGTSILVQGTIDVSTDANNVTDPTWECFVDGIQIPQTIFGSQENNWPLCEQSNISPGPHVLSLQVKSKGQPFYLDSLVYTPLPDAVFPSAVLIYADGDSAISYGAGWKEDGEMLTQTDNAQATLNFHGTSVTLIAHIPNQYPPNATSASYTIDGGELVTFPLKGLGSSTDTQFNSLVFTTPTLSDGPHTLKVIHGGDINRTPLAFKWFYVTNTTSLTKTPVSPVGEPSPTSPGNIISPRSSNTEVIVGGVVGGLVLLGLLAAFLFWRQKRKGRDVEESATSPYTIDTVNGARPSGVFPATITSRQAYKRMVSAASDVTRGAASALGRREKGLDPPPAPVVVVVRHKDSEVRLDAESSSTAAPAIVELPPGYTLT</sequence>
<accession>A0AAD7GD27</accession>
<comment type="caution">
    <text evidence="2">The sequence shown here is derived from an EMBL/GenBank/DDBJ whole genome shotgun (WGS) entry which is preliminary data.</text>
</comment>
<name>A0AAD7GD27_MYCRO</name>
<organism evidence="2 3">
    <name type="scientific">Mycena rosella</name>
    <name type="common">Pink bonnet</name>
    <name type="synonym">Agaricus rosellus</name>
    <dbReference type="NCBI Taxonomy" id="1033263"/>
    <lineage>
        <taxon>Eukaryota</taxon>
        <taxon>Fungi</taxon>
        <taxon>Dikarya</taxon>
        <taxon>Basidiomycota</taxon>
        <taxon>Agaricomycotina</taxon>
        <taxon>Agaricomycetes</taxon>
        <taxon>Agaricomycetidae</taxon>
        <taxon>Agaricales</taxon>
        <taxon>Marasmiineae</taxon>
        <taxon>Mycenaceae</taxon>
        <taxon>Mycena</taxon>
    </lineage>
</organism>
<evidence type="ECO:0000313" key="3">
    <source>
        <dbReference type="Proteomes" id="UP001221757"/>
    </source>
</evidence>
<evidence type="ECO:0000313" key="2">
    <source>
        <dbReference type="EMBL" id="KAJ7688723.1"/>
    </source>
</evidence>